<protein>
    <recommendedName>
        <fullName evidence="4">TP53-target gene 5 protein</fullName>
    </recommendedName>
</protein>
<feature type="region of interest" description="Disordered" evidence="1">
    <location>
        <begin position="132"/>
        <end position="156"/>
    </location>
</feature>
<evidence type="ECO:0008006" key="4">
    <source>
        <dbReference type="Google" id="ProtNLM"/>
    </source>
</evidence>
<dbReference type="EMBL" id="OY882864">
    <property type="protein sequence ID" value="CAK6447899.1"/>
    <property type="molecule type" value="Genomic_DNA"/>
</dbReference>
<name>A0ABP0ACC6_PIPNA</name>
<reference evidence="2" key="1">
    <citation type="submission" date="2023-12" db="EMBL/GenBank/DDBJ databases">
        <authorList>
            <person name="Brown T."/>
        </authorList>
    </citation>
    <scope>NUCLEOTIDE SEQUENCE</scope>
</reference>
<gene>
    <name evidence="2" type="ORF">MPIPNATIZW_LOCUS16205</name>
</gene>
<accession>A0ABP0ACC6</accession>
<dbReference type="PANTHER" id="PTHR15562:SF0">
    <property type="entry name" value="TP53-TARGET GENE 5 PROTEIN"/>
    <property type="match status" value="1"/>
</dbReference>
<feature type="non-terminal residue" evidence="2">
    <location>
        <position position="1"/>
    </location>
</feature>
<feature type="compositionally biased region" description="Basic and acidic residues" evidence="1">
    <location>
        <begin position="17"/>
        <end position="26"/>
    </location>
</feature>
<evidence type="ECO:0000256" key="1">
    <source>
        <dbReference type="SAM" id="MobiDB-lite"/>
    </source>
</evidence>
<sequence length="274" mass="31303">MSPSAKKRPQNGVVFKMQDEKPRDKIQQPISKLTEQNRLRMVLKNLSLLRILKNSNPRVQELYGLARRCWNSLLNVQKILLTSSRNNTVCTNMGQNNEGLQEAKCSKKKLKPKNLGKPKELKSKVRVLEKKKVQQSRAAVPEGGEEQMETEIPKTSGGHGLITCPGAWGRQLPTGDPGVIFLKPHQGDKEQLEVADQWNWFEGLPRRIHLPGPRVMCRPSTMRLVKRCCTRFCSASLELSMHHPYRTSDGSRGWKSYNHLEWVGWMGKFKSIQI</sequence>
<feature type="region of interest" description="Disordered" evidence="1">
    <location>
        <begin position="1"/>
        <end position="29"/>
    </location>
</feature>
<evidence type="ECO:0000313" key="3">
    <source>
        <dbReference type="Proteomes" id="UP001314169"/>
    </source>
</evidence>
<feature type="non-terminal residue" evidence="2">
    <location>
        <position position="274"/>
    </location>
</feature>
<dbReference type="InterPro" id="IPR029290">
    <property type="entry name" value="TP53TG5"/>
</dbReference>
<dbReference type="Proteomes" id="UP001314169">
    <property type="component" value="Chromosome 7"/>
</dbReference>
<evidence type="ECO:0000313" key="2">
    <source>
        <dbReference type="EMBL" id="CAK6447899.1"/>
    </source>
</evidence>
<organism evidence="2 3">
    <name type="scientific">Pipistrellus nathusii</name>
    <name type="common">Nathusius' pipistrelle</name>
    <dbReference type="NCBI Taxonomy" id="59473"/>
    <lineage>
        <taxon>Eukaryota</taxon>
        <taxon>Metazoa</taxon>
        <taxon>Chordata</taxon>
        <taxon>Craniata</taxon>
        <taxon>Vertebrata</taxon>
        <taxon>Euteleostomi</taxon>
        <taxon>Mammalia</taxon>
        <taxon>Eutheria</taxon>
        <taxon>Laurasiatheria</taxon>
        <taxon>Chiroptera</taxon>
        <taxon>Yangochiroptera</taxon>
        <taxon>Vespertilionidae</taxon>
        <taxon>Pipistrellus</taxon>
    </lineage>
</organism>
<proteinExistence type="predicted"/>
<dbReference type="Pfam" id="PF15331">
    <property type="entry name" value="TP53IP5"/>
    <property type="match status" value="1"/>
</dbReference>
<keyword evidence="3" id="KW-1185">Reference proteome</keyword>
<dbReference type="PANTHER" id="PTHR15562">
    <property type="entry name" value="TP53-TARGET GENE 5 PROTEIN"/>
    <property type="match status" value="1"/>
</dbReference>